<dbReference type="InterPro" id="IPR020234">
    <property type="entry name" value="Mite_allergen_group-7"/>
</dbReference>
<dbReference type="PANTHER" id="PTHR11008">
    <property type="entry name" value="PROTEIN TAKEOUT-LIKE PROTEIN"/>
    <property type="match status" value="1"/>
</dbReference>
<dbReference type="SMART" id="SM00700">
    <property type="entry name" value="JHBP"/>
    <property type="match status" value="1"/>
</dbReference>
<feature type="signal peptide" evidence="2">
    <location>
        <begin position="1"/>
        <end position="17"/>
    </location>
</feature>
<keyword evidence="4" id="KW-1185">Reference proteome</keyword>
<dbReference type="EMBL" id="JACMRX010000003">
    <property type="protein sequence ID" value="KAF7993342.1"/>
    <property type="molecule type" value="Genomic_DNA"/>
</dbReference>
<gene>
    <name evidence="3" type="ORF">HCN44_006402</name>
</gene>
<proteinExistence type="predicted"/>
<dbReference type="InterPro" id="IPR017943">
    <property type="entry name" value="Bactericidal_perm-incr_a/b_dom"/>
</dbReference>
<evidence type="ECO:0008006" key="5">
    <source>
        <dbReference type="Google" id="ProtNLM"/>
    </source>
</evidence>
<dbReference type="Pfam" id="PF06585">
    <property type="entry name" value="JHBP"/>
    <property type="match status" value="1"/>
</dbReference>
<dbReference type="Proteomes" id="UP000639338">
    <property type="component" value="Unassembled WGS sequence"/>
</dbReference>
<sequence>MNLKLLIIVCCFVVCYCDNATDIERDKNIAEGEKRLGDHIRLIIKHYQQDDPIGLPGAPIPDPMPVPDMKTSIMGGTINLQKINVYGLSKFRIEHVKSELAQMQVSVGLTIDKLDIKGTYNYQYWFTTSKGDFTVKLTEVNVQGLARLQVGNDGKLHAENIDMDLTFDTISIDFQNVDVLFSVIQGVANTLGTFIFDSIKPFILNQVNTNIRGEVNKQISQFPQYFPNSISPFDMAVAEARKQVSNMGYDPYKIKDYSQSVGIFTVTSSHTWLMGLASFYRMGDITLTMENSTVYAVVDVGTQEIEGRTHWDVSVIGGFLSRAGTVSFTVQYFRVQVKLSQPMDTRKRATLEEFNLELGNIQARINGAGTMDYVMEAGINILPNLLRYQIMDAIEGPIKRRLQDELDKIDVEKLIHEKIPEIEEHARNLQGVVPPDDNILDESVPAQPIDQSPFSDSEEDRGPS</sequence>
<dbReference type="InterPro" id="IPR010562">
    <property type="entry name" value="Haemolymph_juvenile_hormone-bd"/>
</dbReference>
<feature type="chain" id="PRO_5032760364" description="Odorant-binding protein" evidence="2">
    <location>
        <begin position="18"/>
        <end position="464"/>
    </location>
</feature>
<keyword evidence="2" id="KW-0732">Signal</keyword>
<comment type="caution">
    <text evidence="3">The sequence shown here is derived from an EMBL/GenBank/DDBJ whole genome shotgun (WGS) entry which is preliminary data.</text>
</comment>
<name>A0A834XVJ1_APHGI</name>
<accession>A0A834XVJ1</accession>
<dbReference type="InterPro" id="IPR038606">
    <property type="entry name" value="To_sf"/>
</dbReference>
<dbReference type="PANTHER" id="PTHR11008:SF13">
    <property type="entry name" value="FI04421P"/>
    <property type="match status" value="1"/>
</dbReference>
<dbReference type="InterPro" id="IPR038602">
    <property type="entry name" value="Mite_allergen_7_sf"/>
</dbReference>
<evidence type="ECO:0000256" key="2">
    <source>
        <dbReference type="SAM" id="SignalP"/>
    </source>
</evidence>
<evidence type="ECO:0000313" key="3">
    <source>
        <dbReference type="EMBL" id="KAF7993342.1"/>
    </source>
</evidence>
<evidence type="ECO:0000313" key="4">
    <source>
        <dbReference type="Proteomes" id="UP000639338"/>
    </source>
</evidence>
<evidence type="ECO:0000256" key="1">
    <source>
        <dbReference type="SAM" id="MobiDB-lite"/>
    </source>
</evidence>
<dbReference type="AlphaFoldDB" id="A0A834XVJ1"/>
<dbReference type="Pfam" id="PF16984">
    <property type="entry name" value="Grp7_allergen"/>
    <property type="match status" value="1"/>
</dbReference>
<organism evidence="3 4">
    <name type="scientific">Aphidius gifuensis</name>
    <name type="common">Parasitoid wasp</name>
    <dbReference type="NCBI Taxonomy" id="684658"/>
    <lineage>
        <taxon>Eukaryota</taxon>
        <taxon>Metazoa</taxon>
        <taxon>Ecdysozoa</taxon>
        <taxon>Arthropoda</taxon>
        <taxon>Hexapoda</taxon>
        <taxon>Insecta</taxon>
        <taxon>Pterygota</taxon>
        <taxon>Neoptera</taxon>
        <taxon>Endopterygota</taxon>
        <taxon>Hymenoptera</taxon>
        <taxon>Apocrita</taxon>
        <taxon>Ichneumonoidea</taxon>
        <taxon>Braconidae</taxon>
        <taxon>Aphidiinae</taxon>
        <taxon>Aphidius</taxon>
    </lineage>
</organism>
<protein>
    <recommendedName>
        <fullName evidence="5">Odorant-binding protein</fullName>
    </recommendedName>
</protein>
<dbReference type="OrthoDB" id="6412801at2759"/>
<dbReference type="Gene3D" id="3.15.10.30">
    <property type="entry name" value="Haemolymph juvenile hormone binding protein"/>
    <property type="match status" value="1"/>
</dbReference>
<dbReference type="SUPFAM" id="SSF55394">
    <property type="entry name" value="Bactericidal permeability-increasing protein, BPI"/>
    <property type="match status" value="1"/>
</dbReference>
<dbReference type="Gene3D" id="3.15.10.50">
    <property type="match status" value="1"/>
</dbReference>
<reference evidence="3 4" key="1">
    <citation type="submission" date="2020-08" db="EMBL/GenBank/DDBJ databases">
        <title>Aphidius gifuensis genome sequencing and assembly.</title>
        <authorList>
            <person name="Du Z."/>
        </authorList>
    </citation>
    <scope>NUCLEOTIDE SEQUENCE [LARGE SCALE GENOMIC DNA]</scope>
    <source>
        <strain evidence="3">YNYX2018</strain>
        <tissue evidence="3">Adults</tissue>
    </source>
</reference>
<feature type="region of interest" description="Disordered" evidence="1">
    <location>
        <begin position="427"/>
        <end position="464"/>
    </location>
</feature>
<dbReference type="GO" id="GO:0008289">
    <property type="term" value="F:lipid binding"/>
    <property type="evidence" value="ECO:0007669"/>
    <property type="project" value="InterPro"/>
</dbReference>